<dbReference type="EMBL" id="QJKJ01014778">
    <property type="protein sequence ID" value="RDX63654.1"/>
    <property type="molecule type" value="Genomic_DNA"/>
</dbReference>
<dbReference type="Proteomes" id="UP000257109">
    <property type="component" value="Unassembled WGS sequence"/>
</dbReference>
<feature type="region of interest" description="Disordered" evidence="1">
    <location>
        <begin position="33"/>
        <end position="52"/>
    </location>
</feature>
<sequence length="64" mass="6839">MESSIHVTILGPMSSSIVSSMESFSNTATMQAKWNNETSSSNQKRDTESVDFALPGGGIFPLKA</sequence>
<dbReference type="AlphaFoldDB" id="A0A371ECE9"/>
<reference evidence="2" key="1">
    <citation type="submission" date="2018-05" db="EMBL/GenBank/DDBJ databases">
        <title>Draft genome of Mucuna pruriens seed.</title>
        <authorList>
            <person name="Nnadi N.E."/>
            <person name="Vos R."/>
            <person name="Hasami M.H."/>
            <person name="Devisetty U.K."/>
            <person name="Aguiy J.C."/>
        </authorList>
    </citation>
    <scope>NUCLEOTIDE SEQUENCE [LARGE SCALE GENOMIC DNA]</scope>
    <source>
        <strain evidence="2">JCA_2017</strain>
    </source>
</reference>
<protein>
    <submittedName>
        <fullName evidence="2">Uncharacterized protein</fullName>
    </submittedName>
</protein>
<evidence type="ECO:0000313" key="2">
    <source>
        <dbReference type="EMBL" id="RDX63654.1"/>
    </source>
</evidence>
<name>A0A371ECE9_MUCPR</name>
<accession>A0A371ECE9</accession>
<feature type="non-terminal residue" evidence="2">
    <location>
        <position position="1"/>
    </location>
</feature>
<evidence type="ECO:0000256" key="1">
    <source>
        <dbReference type="SAM" id="MobiDB-lite"/>
    </source>
</evidence>
<comment type="caution">
    <text evidence="2">The sequence shown here is derived from an EMBL/GenBank/DDBJ whole genome shotgun (WGS) entry which is preliminary data.</text>
</comment>
<feature type="compositionally biased region" description="Polar residues" evidence="1">
    <location>
        <begin position="33"/>
        <end position="42"/>
    </location>
</feature>
<keyword evidence="3" id="KW-1185">Reference proteome</keyword>
<evidence type="ECO:0000313" key="3">
    <source>
        <dbReference type="Proteomes" id="UP000257109"/>
    </source>
</evidence>
<gene>
    <name evidence="2" type="ORF">CR513_57890</name>
</gene>
<organism evidence="2 3">
    <name type="scientific">Mucuna pruriens</name>
    <name type="common">Velvet bean</name>
    <name type="synonym">Dolichos pruriens</name>
    <dbReference type="NCBI Taxonomy" id="157652"/>
    <lineage>
        <taxon>Eukaryota</taxon>
        <taxon>Viridiplantae</taxon>
        <taxon>Streptophyta</taxon>
        <taxon>Embryophyta</taxon>
        <taxon>Tracheophyta</taxon>
        <taxon>Spermatophyta</taxon>
        <taxon>Magnoliopsida</taxon>
        <taxon>eudicotyledons</taxon>
        <taxon>Gunneridae</taxon>
        <taxon>Pentapetalae</taxon>
        <taxon>rosids</taxon>
        <taxon>fabids</taxon>
        <taxon>Fabales</taxon>
        <taxon>Fabaceae</taxon>
        <taxon>Papilionoideae</taxon>
        <taxon>50 kb inversion clade</taxon>
        <taxon>NPAAA clade</taxon>
        <taxon>indigoferoid/millettioid clade</taxon>
        <taxon>Phaseoleae</taxon>
        <taxon>Mucuna</taxon>
    </lineage>
</organism>
<proteinExistence type="predicted"/>